<evidence type="ECO:0000313" key="3">
    <source>
        <dbReference type="Proteomes" id="UP001236014"/>
    </source>
</evidence>
<organism evidence="2 3">
    <name type="scientific">Amycolatopsis carbonis</name>
    <dbReference type="NCBI Taxonomy" id="715471"/>
    <lineage>
        <taxon>Bacteria</taxon>
        <taxon>Bacillati</taxon>
        <taxon>Actinomycetota</taxon>
        <taxon>Actinomycetes</taxon>
        <taxon>Pseudonocardiales</taxon>
        <taxon>Pseudonocardiaceae</taxon>
        <taxon>Amycolatopsis</taxon>
    </lineage>
</organism>
<name>A0A9Y2IAD2_9PSEU</name>
<evidence type="ECO:0000313" key="2">
    <source>
        <dbReference type="EMBL" id="WIX75934.1"/>
    </source>
</evidence>
<dbReference type="Proteomes" id="UP001236014">
    <property type="component" value="Chromosome"/>
</dbReference>
<dbReference type="EMBL" id="CP127294">
    <property type="protein sequence ID" value="WIX75934.1"/>
    <property type="molecule type" value="Genomic_DNA"/>
</dbReference>
<feature type="region of interest" description="Disordered" evidence="1">
    <location>
        <begin position="1"/>
        <end position="54"/>
    </location>
</feature>
<feature type="compositionally biased region" description="Basic and acidic residues" evidence="1">
    <location>
        <begin position="1"/>
        <end position="36"/>
    </location>
</feature>
<dbReference type="KEGG" id="acab:QRX50_31220"/>
<evidence type="ECO:0000256" key="1">
    <source>
        <dbReference type="SAM" id="MobiDB-lite"/>
    </source>
</evidence>
<dbReference type="RefSeq" id="WP_285966696.1">
    <property type="nucleotide sequence ID" value="NZ_CP127294.1"/>
</dbReference>
<protein>
    <submittedName>
        <fullName evidence="2">Uncharacterized protein</fullName>
    </submittedName>
</protein>
<dbReference type="AlphaFoldDB" id="A0A9Y2IAD2"/>
<gene>
    <name evidence="2" type="ORF">QRX50_31220</name>
</gene>
<accession>A0A9Y2IAD2</accession>
<reference evidence="2 3" key="1">
    <citation type="submission" date="2023-06" db="EMBL/GenBank/DDBJ databases">
        <authorList>
            <person name="Oyuntsetseg B."/>
            <person name="Kim S.B."/>
        </authorList>
    </citation>
    <scope>NUCLEOTIDE SEQUENCE [LARGE SCALE GENOMIC DNA]</scope>
    <source>
        <strain evidence="2 3">2-15</strain>
    </source>
</reference>
<keyword evidence="3" id="KW-1185">Reference proteome</keyword>
<proteinExistence type="predicted"/>
<sequence>MTADEKQLDEQLEEVRHAISEAKDAAQEARDSRPDPMGDGSGAADSGRRQEETP</sequence>